<evidence type="ECO:0000256" key="6">
    <source>
        <dbReference type="SAM" id="MobiDB-lite"/>
    </source>
</evidence>
<gene>
    <name evidence="8" type="ORF">SAMN05414137_105366</name>
</gene>
<proteinExistence type="predicted"/>
<keyword evidence="2" id="KW-0547">Nucleotide-binding</keyword>
<dbReference type="Gene3D" id="2.30.30.100">
    <property type="match status" value="1"/>
</dbReference>
<name>A0A1H7MGA9_STRJI</name>
<dbReference type="PANTHER" id="PTHR12835">
    <property type="entry name" value="BIOTIN PROTEIN LIGASE"/>
    <property type="match status" value="1"/>
</dbReference>
<dbReference type="GO" id="GO:0005524">
    <property type="term" value="F:ATP binding"/>
    <property type="evidence" value="ECO:0007669"/>
    <property type="project" value="UniProtKB-KW"/>
</dbReference>
<evidence type="ECO:0000256" key="3">
    <source>
        <dbReference type="ARBA" id="ARBA00022840"/>
    </source>
</evidence>
<feature type="region of interest" description="Disordered" evidence="6">
    <location>
        <begin position="1"/>
        <end position="23"/>
    </location>
</feature>
<evidence type="ECO:0000256" key="2">
    <source>
        <dbReference type="ARBA" id="ARBA00022741"/>
    </source>
</evidence>
<dbReference type="Pfam" id="PF02237">
    <property type="entry name" value="BPL_C"/>
    <property type="match status" value="1"/>
</dbReference>
<dbReference type="eggNOG" id="COG0340">
    <property type="taxonomic scope" value="Bacteria"/>
</dbReference>
<dbReference type="InterPro" id="IPR004408">
    <property type="entry name" value="Biotin_CoA_COase_ligase"/>
</dbReference>
<evidence type="ECO:0000259" key="7">
    <source>
        <dbReference type="PROSITE" id="PS51733"/>
    </source>
</evidence>
<keyword evidence="3" id="KW-0067">ATP-binding</keyword>
<evidence type="ECO:0000313" key="8">
    <source>
        <dbReference type="EMBL" id="SEL10109.1"/>
    </source>
</evidence>
<keyword evidence="9" id="KW-1185">Reference proteome</keyword>
<evidence type="ECO:0000256" key="4">
    <source>
        <dbReference type="ARBA" id="ARBA00023267"/>
    </source>
</evidence>
<dbReference type="PROSITE" id="PS51733">
    <property type="entry name" value="BPL_LPL_CATALYTIC"/>
    <property type="match status" value="1"/>
</dbReference>
<dbReference type="EC" id="6.3.4.15" evidence="5"/>
<dbReference type="InterPro" id="IPR008988">
    <property type="entry name" value="Transcriptional_repressor_C"/>
</dbReference>
<evidence type="ECO:0000313" key="9">
    <source>
        <dbReference type="Proteomes" id="UP000183015"/>
    </source>
</evidence>
<dbReference type="Pfam" id="PF03099">
    <property type="entry name" value="BPL_LplA_LipB"/>
    <property type="match status" value="1"/>
</dbReference>
<evidence type="ECO:0000256" key="5">
    <source>
        <dbReference type="ARBA" id="ARBA00024227"/>
    </source>
</evidence>
<organism evidence="8 9">
    <name type="scientific">Streptacidiphilus jiangxiensis</name>
    <dbReference type="NCBI Taxonomy" id="235985"/>
    <lineage>
        <taxon>Bacteria</taxon>
        <taxon>Bacillati</taxon>
        <taxon>Actinomycetota</taxon>
        <taxon>Actinomycetes</taxon>
        <taxon>Kitasatosporales</taxon>
        <taxon>Streptomycetaceae</taxon>
        <taxon>Streptacidiphilus</taxon>
    </lineage>
</organism>
<accession>A0A1H7MGA9</accession>
<dbReference type="GO" id="GO:0004077">
    <property type="term" value="F:biotin--[biotin carboxyl-carrier protein] ligase activity"/>
    <property type="evidence" value="ECO:0007669"/>
    <property type="project" value="UniProtKB-EC"/>
</dbReference>
<reference evidence="9" key="1">
    <citation type="submission" date="2016-10" db="EMBL/GenBank/DDBJ databases">
        <authorList>
            <person name="Varghese N."/>
        </authorList>
    </citation>
    <scope>NUCLEOTIDE SEQUENCE [LARGE SCALE GENOMIC DNA]</scope>
    <source>
        <strain evidence="9">DSM 45096 / BCRC 16803 / CGMCC 4.1857 / CIP 109030 / JCM 12277 / KCTC 19219 / NBRC 100920 / 33214</strain>
    </source>
</reference>
<feature type="domain" description="BPL/LPL catalytic" evidence="7">
    <location>
        <begin position="30"/>
        <end position="221"/>
    </location>
</feature>
<dbReference type="Gene3D" id="3.30.930.10">
    <property type="entry name" value="Bira Bifunctional Protein, Domain 2"/>
    <property type="match status" value="1"/>
</dbReference>
<keyword evidence="4" id="KW-0092">Biotin</keyword>
<dbReference type="InterPro" id="IPR045864">
    <property type="entry name" value="aa-tRNA-synth_II/BPL/LPL"/>
</dbReference>
<dbReference type="RefSeq" id="WP_042459297.1">
    <property type="nucleotide sequence ID" value="NZ_BBPN01000058.1"/>
</dbReference>
<keyword evidence="1 8" id="KW-0436">Ligase</keyword>
<dbReference type="CDD" id="cd16442">
    <property type="entry name" value="BPL"/>
    <property type="match status" value="1"/>
</dbReference>
<dbReference type="GO" id="GO:0005737">
    <property type="term" value="C:cytoplasm"/>
    <property type="evidence" value="ECO:0007669"/>
    <property type="project" value="TreeGrafter"/>
</dbReference>
<dbReference type="STRING" id="235985.SAMN05414137_105366"/>
<dbReference type="NCBIfam" id="TIGR00121">
    <property type="entry name" value="birA_ligase"/>
    <property type="match status" value="1"/>
</dbReference>
<dbReference type="InterPro" id="IPR003142">
    <property type="entry name" value="BPL_C"/>
</dbReference>
<dbReference type="InterPro" id="IPR004143">
    <property type="entry name" value="BPL_LPL_catalytic"/>
</dbReference>
<dbReference type="EMBL" id="FOAZ01000005">
    <property type="protein sequence ID" value="SEL10109.1"/>
    <property type="molecule type" value="Genomic_DNA"/>
</dbReference>
<dbReference type="PANTHER" id="PTHR12835:SF5">
    <property type="entry name" value="BIOTIN--PROTEIN LIGASE"/>
    <property type="match status" value="1"/>
</dbReference>
<sequence>MASDRGHTLGVVSESPWSDLDRPPLRAAQLNRDPGRLGALWNSVDVVVETGSTNSDLADLATKGVPQGAVLIAEEQTHGKGRLDRTWSAPARSGIFVSALLRPSDAGVPRDNWSWIPLLVGVAASTALSRAAETPVRLKWPNDLLVTVGEEERKLGGILTELADNGRAVIAGVGVNVSLRENELPVPTAGSLALAGAPVTDREILLRELLRTLSELYEEWCADGGDPTATRLREAYLSQCATIGKHVRVLLPGDTQVVGEAVDVDDLGRLVLREPSGAEHAVSAGDVIHVRGV</sequence>
<protein>
    <recommendedName>
        <fullName evidence="5">biotin--[biotin carboxyl-carrier protein] ligase</fullName>
        <ecNumber evidence="5">6.3.4.15</ecNumber>
    </recommendedName>
</protein>
<evidence type="ECO:0000256" key="1">
    <source>
        <dbReference type="ARBA" id="ARBA00022598"/>
    </source>
</evidence>
<dbReference type="OrthoDB" id="9807064at2"/>
<dbReference type="SUPFAM" id="SSF55681">
    <property type="entry name" value="Class II aaRS and biotin synthetases"/>
    <property type="match status" value="1"/>
</dbReference>
<dbReference type="AlphaFoldDB" id="A0A1H7MGA9"/>
<dbReference type="Proteomes" id="UP000183015">
    <property type="component" value="Unassembled WGS sequence"/>
</dbReference>
<dbReference type="SUPFAM" id="SSF50037">
    <property type="entry name" value="C-terminal domain of transcriptional repressors"/>
    <property type="match status" value="1"/>
</dbReference>